<evidence type="ECO:0000313" key="2">
    <source>
        <dbReference type="EMBL" id="HEC05663.1"/>
    </source>
</evidence>
<feature type="transmembrane region" description="Helical" evidence="1">
    <location>
        <begin position="53"/>
        <end position="77"/>
    </location>
</feature>
<keyword evidence="1" id="KW-0812">Transmembrane</keyword>
<feature type="transmembrane region" description="Helical" evidence="1">
    <location>
        <begin position="89"/>
        <end position="115"/>
    </location>
</feature>
<keyword evidence="1" id="KW-0472">Membrane</keyword>
<reference evidence="2" key="1">
    <citation type="journal article" date="2020" name="mSystems">
        <title>Genome- and Community-Level Interaction Insights into Carbon Utilization and Element Cycling Functions of Hydrothermarchaeota in Hydrothermal Sediment.</title>
        <authorList>
            <person name="Zhou Z."/>
            <person name="Liu Y."/>
            <person name="Xu W."/>
            <person name="Pan J."/>
            <person name="Luo Z.H."/>
            <person name="Li M."/>
        </authorList>
    </citation>
    <scope>NUCLEOTIDE SEQUENCE [LARGE SCALE GENOMIC DNA]</scope>
    <source>
        <strain evidence="2">HyVt-458</strain>
    </source>
</reference>
<proteinExistence type="predicted"/>
<dbReference type="EMBL" id="DRLF01000092">
    <property type="protein sequence ID" value="HEC05663.1"/>
    <property type="molecule type" value="Genomic_DNA"/>
</dbReference>
<accession>A0A831RX03</accession>
<evidence type="ECO:0000256" key="1">
    <source>
        <dbReference type="SAM" id="Phobius"/>
    </source>
</evidence>
<organism evidence="2">
    <name type="scientific">Thiolapillus brandeum</name>
    <dbReference type="NCBI Taxonomy" id="1076588"/>
    <lineage>
        <taxon>Bacteria</taxon>
        <taxon>Pseudomonadati</taxon>
        <taxon>Pseudomonadota</taxon>
        <taxon>Gammaproteobacteria</taxon>
        <taxon>Chromatiales</taxon>
        <taxon>Sedimenticolaceae</taxon>
        <taxon>Thiolapillus</taxon>
    </lineage>
</organism>
<comment type="caution">
    <text evidence="2">The sequence shown here is derived from an EMBL/GenBank/DDBJ whole genome shotgun (WGS) entry which is preliminary data.</text>
</comment>
<name>A0A831RX03_9GAMM</name>
<keyword evidence="1" id="KW-1133">Transmembrane helix</keyword>
<dbReference type="Proteomes" id="UP000886339">
    <property type="component" value="Unassembled WGS sequence"/>
</dbReference>
<gene>
    <name evidence="2" type="ORF">ENJ12_02345</name>
</gene>
<protein>
    <submittedName>
        <fullName evidence="2">Uncharacterized protein</fullName>
    </submittedName>
</protein>
<dbReference type="AlphaFoldDB" id="A0A831RX03"/>
<feature type="transmembrane region" description="Helical" evidence="1">
    <location>
        <begin position="21"/>
        <end position="41"/>
    </location>
</feature>
<sequence length="137" mass="15175">MGKGSSLLFPASSRFFPGQRWINISLRTLHLVGLSGTGYGFLGNGTNFNWRAFLLLTIVSGTAMMLVSIWSNGIWLLQLRGQVILLKLVLLGLILLQPLYHAELFITVIVLSGLISHAPGNTRYYSLLYGRRIDSIP</sequence>